<dbReference type="AlphaFoldDB" id="A0A835XWL4"/>
<evidence type="ECO:0000313" key="3">
    <source>
        <dbReference type="Proteomes" id="UP000612055"/>
    </source>
</evidence>
<evidence type="ECO:0000313" key="2">
    <source>
        <dbReference type="EMBL" id="KAG2491190.1"/>
    </source>
</evidence>
<name>A0A835XWL4_9CHLO</name>
<comment type="caution">
    <text evidence="2">The sequence shown here is derived from an EMBL/GenBank/DDBJ whole genome shotgun (WGS) entry which is preliminary data.</text>
</comment>
<keyword evidence="3" id="KW-1185">Reference proteome</keyword>
<feature type="region of interest" description="Disordered" evidence="1">
    <location>
        <begin position="217"/>
        <end position="378"/>
    </location>
</feature>
<accession>A0A835XWL4</accession>
<reference evidence="2" key="1">
    <citation type="journal article" date="2020" name="bioRxiv">
        <title>Comparative genomics of Chlamydomonas.</title>
        <authorList>
            <person name="Craig R.J."/>
            <person name="Hasan A.R."/>
            <person name="Ness R.W."/>
            <person name="Keightley P.D."/>
        </authorList>
    </citation>
    <scope>NUCLEOTIDE SEQUENCE</scope>
    <source>
        <strain evidence="2">CCAP 11/70</strain>
    </source>
</reference>
<proteinExistence type="predicted"/>
<feature type="compositionally biased region" description="Basic and acidic residues" evidence="1">
    <location>
        <begin position="617"/>
        <end position="645"/>
    </location>
</feature>
<feature type="region of interest" description="Disordered" evidence="1">
    <location>
        <begin position="1"/>
        <end position="204"/>
    </location>
</feature>
<feature type="compositionally biased region" description="Low complexity" evidence="1">
    <location>
        <begin position="222"/>
        <end position="306"/>
    </location>
</feature>
<sequence length="821" mass="82132">MVPGQPGFTGQPSSRANSSSGVAAGLGSAGMGLASLAGRSVSGPRPQRAAEAPASADAGASAVPSLAQLGVRPARTGLGESQPERRRSRSAERWDVDPTQMEFVVGRGGVRSGEPPMASTQMGIEGAAAGSELERRSGSPSLLMRLLADGPSQASAAAAMRSRVQPPPQQQLRPAAAGTERSLQGPSSTAAAGSRPTQIAGTSNACLNPFVRPLRLGQARPGQGAEAGGSQAADAAVSGGASGAAGQLNASQRAALAARSQRPAGLPNSGSATSLETSATTASATAAGTVGSGLPSPRSSSSCSGSGRAGLGPADRAFLRSSSSLLGASDEEEAEEQRSSVQDGRVPEAMADGGVGCDDASELCLSPDMPPPLPRTKVAPAFVASRTAAPQRPAAGLPVRGQPLASATLAAALAPVGTAAPRPASSSRPAVCGPSRRGLEALAEEDPVVLDDLDQADPAEPYDSRGLPMGLDLNSPGLGLGLGPTSPAAPLLPAVGRAATHTGVAGMEHGRDAAGTGPSPTWEELDELVNRPMDMSPMPALPRLRLSMNGASPAYAPPASLPRIRMSLTDFGMAHGVASPPQQAPTAAAAEAHAASPMVIAATPEPVTPVGAGLQGAERREQGEAYDPDDPRNYQDSHREVKPADADTFFSSPFFDRGMLDEALDEDNGSEAGFSPSWADAARQETAVELFGSPADAAADRGPGPASGSCSDFGSPSGEDTESKVVEVLGTKGAVKGGPFDGGDKDRPIELLSDSDEDTAEVVMVVSPSRLASGVPAGTAAAKASPKSRAAGADQAAAAALSPARRLSAKLLAGLRRATAR</sequence>
<organism evidence="2 3">
    <name type="scientific">Edaphochlamys debaryana</name>
    <dbReference type="NCBI Taxonomy" id="47281"/>
    <lineage>
        <taxon>Eukaryota</taxon>
        <taxon>Viridiplantae</taxon>
        <taxon>Chlorophyta</taxon>
        <taxon>core chlorophytes</taxon>
        <taxon>Chlorophyceae</taxon>
        <taxon>CS clade</taxon>
        <taxon>Chlamydomonadales</taxon>
        <taxon>Chlamydomonadales incertae sedis</taxon>
        <taxon>Edaphochlamys</taxon>
    </lineage>
</organism>
<feature type="region of interest" description="Disordered" evidence="1">
    <location>
        <begin position="695"/>
        <end position="755"/>
    </location>
</feature>
<feature type="compositionally biased region" description="Polar residues" evidence="1">
    <location>
        <begin position="181"/>
        <end position="204"/>
    </location>
</feature>
<feature type="region of interest" description="Disordered" evidence="1">
    <location>
        <begin position="603"/>
        <end position="652"/>
    </location>
</feature>
<feature type="compositionally biased region" description="Low complexity" evidence="1">
    <location>
        <begin position="16"/>
        <end position="65"/>
    </location>
</feature>
<evidence type="ECO:0000256" key="1">
    <source>
        <dbReference type="SAM" id="MobiDB-lite"/>
    </source>
</evidence>
<protein>
    <submittedName>
        <fullName evidence="2">Uncharacterized protein</fullName>
    </submittedName>
</protein>
<dbReference type="Proteomes" id="UP000612055">
    <property type="component" value="Unassembled WGS sequence"/>
</dbReference>
<gene>
    <name evidence="2" type="ORF">HYH03_010400</name>
</gene>
<feature type="compositionally biased region" description="Low complexity" evidence="1">
    <location>
        <begin position="695"/>
        <end position="709"/>
    </location>
</feature>
<dbReference type="EMBL" id="JAEHOE010000055">
    <property type="protein sequence ID" value="KAG2491190.1"/>
    <property type="molecule type" value="Genomic_DNA"/>
</dbReference>
<feature type="compositionally biased region" description="Basic and acidic residues" evidence="1">
    <location>
        <begin position="82"/>
        <end position="96"/>
    </location>
</feature>